<evidence type="ECO:0000313" key="1">
    <source>
        <dbReference type="EMBL" id="WIY05819.1"/>
    </source>
</evidence>
<dbReference type="EMBL" id="CP127295">
    <property type="protein sequence ID" value="WIY05819.1"/>
    <property type="molecule type" value="Genomic_DNA"/>
</dbReference>
<accession>A0A9Y2NL73</accession>
<proteinExistence type="predicted"/>
<dbReference type="NCBIfam" id="TIGR04141">
    <property type="entry name" value="TIGR04141 family sporadically distributed protein"/>
    <property type="match status" value="1"/>
</dbReference>
<dbReference type="KEGG" id="amog:QRX60_18970"/>
<protein>
    <submittedName>
        <fullName evidence="1">TIGR04141 family sporadically distributed protein</fullName>
    </submittedName>
</protein>
<dbReference type="RefSeq" id="WP_286002100.1">
    <property type="nucleotide sequence ID" value="NZ_CP127295.1"/>
</dbReference>
<sequence>MPKQQSKSAKSSLYRLRVKSDAKLEAAVQDKYLKSEGFTSTATKVDGSDSLLVYGSMLNDNPAWVEHARSVSSVPFNLSNQTSAGLLLVRIDDSNDYCYGLSWSMGHLLINPAYIDDGFGLRFALRRARPEAVSALTSHALDTVPRTARTSVFGGASLGSFGLEEIGEIVSRFVGKIESKGLTCDIKPDAKKSKSKTMRSVSRKITVRGADSLGIPLAKLPANLLADLRSIDDVVEKEKPKAQFAHLENTQPLKPGNRKIPALESLLSENLKPDSAGMSLCWPAEFDNEPGEIARYKVFGSGATRPLVFEELDLFSLVEPLEKLEPKDRLSRLRSMKIQGQAEDDSPLTRQISGDKWILYQTKLEGESYVFHRGRWYNIGGAYLEMLKSHLEQIFANKSDLEIPAWPKEKKRRKNSDEEYSGWVNEGRFNDNIFGAQEGYVSLDRRLIHTSQHPRGFEACDVLTPDDRLVHVKKLDGSIAASHLFNQASNSAEALVRQPDALDKFRERVTEVSGGKRVISDNFRPKAIVIAFASKGRSPDDLFTFSQVSLVRCAQNIASLGLDLEVAFIEESDEVVSFEE</sequence>
<keyword evidence="2" id="KW-1185">Reference proteome</keyword>
<name>A0A9Y2NL73_9PSEU</name>
<reference evidence="1 2" key="1">
    <citation type="submission" date="2023-06" db="EMBL/GenBank/DDBJ databases">
        <authorList>
            <person name="Oyuntsetseg B."/>
            <person name="Kim S.B."/>
        </authorList>
    </citation>
    <scope>NUCLEOTIDE SEQUENCE [LARGE SCALE GENOMIC DNA]</scope>
    <source>
        <strain evidence="1 2">4-36</strain>
    </source>
</reference>
<organism evidence="1 2">
    <name type="scientific">Amycolatopsis mongoliensis</name>
    <dbReference type="NCBI Taxonomy" id="715475"/>
    <lineage>
        <taxon>Bacteria</taxon>
        <taxon>Bacillati</taxon>
        <taxon>Actinomycetota</taxon>
        <taxon>Actinomycetes</taxon>
        <taxon>Pseudonocardiales</taxon>
        <taxon>Pseudonocardiaceae</taxon>
        <taxon>Amycolatopsis</taxon>
    </lineage>
</organism>
<dbReference type="Pfam" id="PF19614">
    <property type="entry name" value="DUF6119"/>
    <property type="match status" value="1"/>
</dbReference>
<gene>
    <name evidence="1" type="ORF">QRX60_18970</name>
</gene>
<dbReference type="AlphaFoldDB" id="A0A9Y2NL73"/>
<dbReference type="Proteomes" id="UP001239397">
    <property type="component" value="Chromosome"/>
</dbReference>
<evidence type="ECO:0000313" key="2">
    <source>
        <dbReference type="Proteomes" id="UP001239397"/>
    </source>
</evidence>
<dbReference type="InterPro" id="IPR026487">
    <property type="entry name" value="CHP04141"/>
</dbReference>